<feature type="chain" id="PRO_5045864573" evidence="1">
    <location>
        <begin position="24"/>
        <end position="216"/>
    </location>
</feature>
<proteinExistence type="predicted"/>
<keyword evidence="3" id="KW-1185">Reference proteome</keyword>
<keyword evidence="1" id="KW-0732">Signal</keyword>
<name>A0ABP8I7L3_9GAMM</name>
<sequence length="216" mass="25207">MIIGKALLSFILLVFSVVLHATAQTPDTIYIDKKEYLLNTNPLTPYLKDIDWEIPEQAAIWSSNWRGYLAQWSIVDSKLILDDVSIELQWEHPEDERVRKSILKDLFPGKGMINATWYTGTLIIPTGDIDTYVHMGYGSTYESYKVLLIKSGVVTKNLNMSKDEFNKFKKEKFSAFKKTQMFKKEFRNLIEGDTQWTEEFALDFMRSFYAEHYLSL</sequence>
<accession>A0ABP8I7L3</accession>
<protein>
    <submittedName>
        <fullName evidence="2">Uncharacterized protein</fullName>
    </submittedName>
</protein>
<dbReference type="RefSeq" id="WP_223579242.1">
    <property type="nucleotide sequence ID" value="NZ_BAABFU010000003.1"/>
</dbReference>
<evidence type="ECO:0000313" key="2">
    <source>
        <dbReference type="EMBL" id="GAA4353065.1"/>
    </source>
</evidence>
<organism evidence="2 3">
    <name type="scientific">Kangiella taiwanensis</name>
    <dbReference type="NCBI Taxonomy" id="1079179"/>
    <lineage>
        <taxon>Bacteria</taxon>
        <taxon>Pseudomonadati</taxon>
        <taxon>Pseudomonadota</taxon>
        <taxon>Gammaproteobacteria</taxon>
        <taxon>Kangiellales</taxon>
        <taxon>Kangiellaceae</taxon>
        <taxon>Kangiella</taxon>
    </lineage>
</organism>
<dbReference type="EMBL" id="BAABFU010000003">
    <property type="protein sequence ID" value="GAA4353065.1"/>
    <property type="molecule type" value="Genomic_DNA"/>
</dbReference>
<feature type="signal peptide" evidence="1">
    <location>
        <begin position="1"/>
        <end position="23"/>
    </location>
</feature>
<comment type="caution">
    <text evidence="2">The sequence shown here is derived from an EMBL/GenBank/DDBJ whole genome shotgun (WGS) entry which is preliminary data.</text>
</comment>
<gene>
    <name evidence="2" type="ORF">GCM10023150_21310</name>
</gene>
<dbReference type="Proteomes" id="UP001501294">
    <property type="component" value="Unassembled WGS sequence"/>
</dbReference>
<reference evidence="3" key="1">
    <citation type="journal article" date="2019" name="Int. J. Syst. Evol. Microbiol.">
        <title>The Global Catalogue of Microorganisms (GCM) 10K type strain sequencing project: providing services to taxonomists for standard genome sequencing and annotation.</title>
        <authorList>
            <consortium name="The Broad Institute Genomics Platform"/>
            <consortium name="The Broad Institute Genome Sequencing Center for Infectious Disease"/>
            <person name="Wu L."/>
            <person name="Ma J."/>
        </authorList>
    </citation>
    <scope>NUCLEOTIDE SEQUENCE [LARGE SCALE GENOMIC DNA]</scope>
    <source>
        <strain evidence="3">JCM 17727</strain>
    </source>
</reference>
<evidence type="ECO:0000256" key="1">
    <source>
        <dbReference type="SAM" id="SignalP"/>
    </source>
</evidence>
<evidence type="ECO:0000313" key="3">
    <source>
        <dbReference type="Proteomes" id="UP001501294"/>
    </source>
</evidence>